<dbReference type="Proteomes" id="UP000245207">
    <property type="component" value="Unassembled WGS sequence"/>
</dbReference>
<keyword evidence="5" id="KW-0539">Nucleus</keyword>
<dbReference type="PANTHER" id="PTHR31072:SF1">
    <property type="entry name" value="TRANSCRIPTION FACTOR TCP9"/>
    <property type="match status" value="1"/>
</dbReference>
<dbReference type="OrthoDB" id="1928965at2759"/>
<dbReference type="GO" id="GO:0003700">
    <property type="term" value="F:DNA-binding transcription factor activity"/>
    <property type="evidence" value="ECO:0007669"/>
    <property type="project" value="InterPro"/>
</dbReference>
<evidence type="ECO:0000256" key="4">
    <source>
        <dbReference type="ARBA" id="ARBA00023163"/>
    </source>
</evidence>
<dbReference type="STRING" id="35608.A0A2U1NCP3"/>
<evidence type="ECO:0000256" key="1">
    <source>
        <dbReference type="ARBA" id="ARBA00004123"/>
    </source>
</evidence>
<dbReference type="AlphaFoldDB" id="A0A2U1NCP3"/>
<feature type="region of interest" description="Disordered" evidence="6">
    <location>
        <begin position="1"/>
        <end position="21"/>
    </location>
</feature>
<dbReference type="Pfam" id="PF03634">
    <property type="entry name" value="TCP"/>
    <property type="match status" value="1"/>
</dbReference>
<evidence type="ECO:0000259" key="7">
    <source>
        <dbReference type="PROSITE" id="PS51369"/>
    </source>
</evidence>
<evidence type="ECO:0000313" key="9">
    <source>
        <dbReference type="Proteomes" id="UP000245207"/>
    </source>
</evidence>
<organism evidence="8 9">
    <name type="scientific">Artemisia annua</name>
    <name type="common">Sweet wormwood</name>
    <dbReference type="NCBI Taxonomy" id="35608"/>
    <lineage>
        <taxon>Eukaryota</taxon>
        <taxon>Viridiplantae</taxon>
        <taxon>Streptophyta</taxon>
        <taxon>Embryophyta</taxon>
        <taxon>Tracheophyta</taxon>
        <taxon>Spermatophyta</taxon>
        <taxon>Magnoliopsida</taxon>
        <taxon>eudicotyledons</taxon>
        <taxon>Gunneridae</taxon>
        <taxon>Pentapetalae</taxon>
        <taxon>asterids</taxon>
        <taxon>campanulids</taxon>
        <taxon>Asterales</taxon>
        <taxon>Asteraceae</taxon>
        <taxon>Asteroideae</taxon>
        <taxon>Anthemideae</taxon>
        <taxon>Artemisiinae</taxon>
        <taxon>Artemisia</taxon>
    </lineage>
</organism>
<keyword evidence="2" id="KW-0805">Transcription regulation</keyword>
<evidence type="ECO:0000256" key="6">
    <source>
        <dbReference type="SAM" id="MobiDB-lite"/>
    </source>
</evidence>
<dbReference type="InterPro" id="IPR005333">
    <property type="entry name" value="Transcription_factor_TCP"/>
</dbReference>
<evidence type="ECO:0000256" key="2">
    <source>
        <dbReference type="ARBA" id="ARBA00023015"/>
    </source>
</evidence>
<dbReference type="InterPro" id="IPR017887">
    <property type="entry name" value="TF_TCP_subgr"/>
</dbReference>
<sequence>MASITTQFHESEQKENENDDVITTVFKQEPPESTFTAILPAAAPRRRSTKDRHTKVEGRGRRIRLPATCASRIFQLTRELGHKSDGETIRWLLEHAEPAIIQATGTGTVPAIAVNVNGVLKIPTTTEGEQTGVKSRKRACNSEFYDVNDLNDGNSFVSAGFAPVAPVVPQGLVSVWSIGGPGGGPHNGFFIPAHQPQFWAVPVGFTGMAQPVSSFMSADGGTEEDKLGNVTTAMAPSLSSGSGSAGELRDFSLEGYEKRELQFMVPCSNDENELSKT</sequence>
<dbReference type="GO" id="GO:0043565">
    <property type="term" value="F:sequence-specific DNA binding"/>
    <property type="evidence" value="ECO:0007669"/>
    <property type="project" value="TreeGrafter"/>
</dbReference>
<dbReference type="PANTHER" id="PTHR31072">
    <property type="entry name" value="TRANSCRIPTION FACTOR TCP4-RELATED"/>
    <property type="match status" value="1"/>
</dbReference>
<gene>
    <name evidence="8" type="ORF">CTI12_AA227750</name>
</gene>
<proteinExistence type="predicted"/>
<evidence type="ECO:0000256" key="5">
    <source>
        <dbReference type="ARBA" id="ARBA00023242"/>
    </source>
</evidence>
<protein>
    <submittedName>
        <fullName evidence="8">TCP family transcription factor</fullName>
    </submittedName>
</protein>
<accession>A0A2U1NCP3</accession>
<keyword evidence="3" id="KW-0238">DNA-binding</keyword>
<dbReference type="EMBL" id="PKPP01003111">
    <property type="protein sequence ID" value="PWA71251.1"/>
    <property type="molecule type" value="Genomic_DNA"/>
</dbReference>
<evidence type="ECO:0000313" key="8">
    <source>
        <dbReference type="EMBL" id="PWA71251.1"/>
    </source>
</evidence>
<comment type="caution">
    <text evidence="8">The sequence shown here is derived from an EMBL/GenBank/DDBJ whole genome shotgun (WGS) entry which is preliminary data.</text>
</comment>
<keyword evidence="4" id="KW-0804">Transcription</keyword>
<name>A0A2U1NCP3_ARTAN</name>
<feature type="domain" description="TCP" evidence="7">
    <location>
        <begin position="49"/>
        <end position="103"/>
    </location>
</feature>
<comment type="subcellular location">
    <subcellularLocation>
        <location evidence="1">Nucleus</location>
    </subcellularLocation>
</comment>
<dbReference type="PROSITE" id="PS51369">
    <property type="entry name" value="TCP"/>
    <property type="match status" value="1"/>
</dbReference>
<evidence type="ECO:0000256" key="3">
    <source>
        <dbReference type="ARBA" id="ARBA00023125"/>
    </source>
</evidence>
<keyword evidence="9" id="KW-1185">Reference proteome</keyword>
<reference evidence="8 9" key="1">
    <citation type="journal article" date="2018" name="Mol. Plant">
        <title>The genome of Artemisia annua provides insight into the evolution of Asteraceae family and artemisinin biosynthesis.</title>
        <authorList>
            <person name="Shen Q."/>
            <person name="Zhang L."/>
            <person name="Liao Z."/>
            <person name="Wang S."/>
            <person name="Yan T."/>
            <person name="Shi P."/>
            <person name="Liu M."/>
            <person name="Fu X."/>
            <person name="Pan Q."/>
            <person name="Wang Y."/>
            <person name="Lv Z."/>
            <person name="Lu X."/>
            <person name="Zhang F."/>
            <person name="Jiang W."/>
            <person name="Ma Y."/>
            <person name="Chen M."/>
            <person name="Hao X."/>
            <person name="Li L."/>
            <person name="Tang Y."/>
            <person name="Lv G."/>
            <person name="Zhou Y."/>
            <person name="Sun X."/>
            <person name="Brodelius P.E."/>
            <person name="Rose J.K.C."/>
            <person name="Tang K."/>
        </authorList>
    </citation>
    <scope>NUCLEOTIDE SEQUENCE [LARGE SCALE GENOMIC DNA]</scope>
    <source>
        <strain evidence="9">cv. Huhao1</strain>
        <tissue evidence="8">Leaf</tissue>
    </source>
</reference>
<dbReference type="GO" id="GO:0005634">
    <property type="term" value="C:nucleus"/>
    <property type="evidence" value="ECO:0007669"/>
    <property type="project" value="UniProtKB-SubCell"/>
</dbReference>